<protein>
    <submittedName>
        <fullName evidence="2">Uncharacterized protein</fullName>
    </submittedName>
</protein>
<feature type="compositionally biased region" description="Basic and acidic residues" evidence="1">
    <location>
        <begin position="250"/>
        <end position="265"/>
    </location>
</feature>
<accession>A0A423V9W9</accession>
<sequence>MVSAIAQPDSELFCTTAKPETKPERHPSTLIPGGHTSPLRHPTVLRPGAGQVHHKDHLRKSSENLPSQVPTATGQQAPKPIYKAYSPATTPPDPRASVIASEIEGYFTALNVPPLHVKKQSELSHSVPPVSPTTGWESPVQRCVSPPVPPKVKIQQEEDVQPRATDEPLQSPLSRPESPRKDDSPEAECPPAYDEGERVPPPPEKAHTAAHPVSSDDNLAASAAVSAAHVAGSVAGVDTDEALAQNVTDDATHTPDGDESLKDDCPSEEEEQPQLVSASSKASSPPPLPPRAASSPQEIQPDSQTHKPGAFAPPPKRSPSPRSSQPQNGAAGAAASSATAVGAAVAMPSSDFSHGGLRQARYVLGKHMKHMVDRAKEHHEHHQAKRTTGSRAGIEEGKGRNILVIAPIA</sequence>
<proteinExistence type="predicted"/>
<dbReference type="OrthoDB" id="5237053at2759"/>
<feature type="compositionally biased region" description="Polar residues" evidence="1">
    <location>
        <begin position="63"/>
        <end position="76"/>
    </location>
</feature>
<feature type="compositionally biased region" description="Low complexity" evidence="1">
    <location>
        <begin position="213"/>
        <end position="228"/>
    </location>
</feature>
<evidence type="ECO:0000256" key="1">
    <source>
        <dbReference type="SAM" id="MobiDB-lite"/>
    </source>
</evidence>
<feature type="region of interest" description="Disordered" evidence="1">
    <location>
        <begin position="241"/>
        <end position="342"/>
    </location>
</feature>
<comment type="caution">
    <text evidence="2">The sequence shown here is derived from an EMBL/GenBank/DDBJ whole genome shotgun (WGS) entry which is preliminary data.</text>
</comment>
<dbReference type="EMBL" id="LKEA01000092">
    <property type="protein sequence ID" value="ROV87581.1"/>
    <property type="molecule type" value="Genomic_DNA"/>
</dbReference>
<feature type="compositionally biased region" description="Basic and acidic residues" evidence="1">
    <location>
        <begin position="154"/>
        <end position="166"/>
    </location>
</feature>
<feature type="compositionally biased region" description="Low complexity" evidence="1">
    <location>
        <begin position="320"/>
        <end position="342"/>
    </location>
</feature>
<name>A0A423V9W9_9PEZI</name>
<dbReference type="STRING" id="356882.A0A423V9W9"/>
<keyword evidence="3" id="KW-1185">Reference proteome</keyword>
<organism evidence="2 3">
    <name type="scientific">Cytospora schulzeri</name>
    <dbReference type="NCBI Taxonomy" id="448051"/>
    <lineage>
        <taxon>Eukaryota</taxon>
        <taxon>Fungi</taxon>
        <taxon>Dikarya</taxon>
        <taxon>Ascomycota</taxon>
        <taxon>Pezizomycotina</taxon>
        <taxon>Sordariomycetes</taxon>
        <taxon>Sordariomycetidae</taxon>
        <taxon>Diaporthales</taxon>
        <taxon>Cytosporaceae</taxon>
        <taxon>Cytospora</taxon>
    </lineage>
</organism>
<feature type="region of interest" description="Disordered" evidence="1">
    <location>
        <begin position="123"/>
        <end position="228"/>
    </location>
</feature>
<feature type="region of interest" description="Disordered" evidence="1">
    <location>
        <begin position="1"/>
        <end position="76"/>
    </location>
</feature>
<gene>
    <name evidence="2" type="ORF">VMCG_10600</name>
</gene>
<dbReference type="AlphaFoldDB" id="A0A423V9W9"/>
<reference evidence="2 3" key="1">
    <citation type="submission" date="2015-09" db="EMBL/GenBank/DDBJ databases">
        <title>Host preference determinants of Valsa canker pathogens revealed by comparative genomics.</title>
        <authorList>
            <person name="Yin Z."/>
            <person name="Huang L."/>
        </authorList>
    </citation>
    <scope>NUCLEOTIDE SEQUENCE [LARGE SCALE GENOMIC DNA]</scope>
    <source>
        <strain evidence="2 3">03-1</strain>
    </source>
</reference>
<evidence type="ECO:0000313" key="2">
    <source>
        <dbReference type="EMBL" id="ROV87581.1"/>
    </source>
</evidence>
<dbReference type="Proteomes" id="UP000283895">
    <property type="component" value="Unassembled WGS sequence"/>
</dbReference>
<evidence type="ECO:0000313" key="3">
    <source>
        <dbReference type="Proteomes" id="UP000283895"/>
    </source>
</evidence>